<dbReference type="GO" id="GO:0000981">
    <property type="term" value="F:DNA-binding transcription factor activity, RNA polymerase II-specific"/>
    <property type="evidence" value="ECO:0007669"/>
    <property type="project" value="InterPro"/>
</dbReference>
<evidence type="ECO:0000256" key="3">
    <source>
        <dbReference type="ARBA" id="ARBA00023015"/>
    </source>
</evidence>
<feature type="domain" description="Zn(2)-C6 fungal-type" evidence="7">
    <location>
        <begin position="18"/>
        <end position="48"/>
    </location>
</feature>
<keyword evidence="9" id="KW-1185">Reference proteome</keyword>
<dbReference type="GO" id="GO:0008270">
    <property type="term" value="F:zinc ion binding"/>
    <property type="evidence" value="ECO:0007669"/>
    <property type="project" value="InterPro"/>
</dbReference>
<dbReference type="InterPro" id="IPR007219">
    <property type="entry name" value="XnlR_reg_dom"/>
</dbReference>
<dbReference type="STRING" id="1042311.A0A2T3YR12"/>
<dbReference type="SUPFAM" id="SSF57701">
    <property type="entry name" value="Zn2/Cys6 DNA-binding domain"/>
    <property type="match status" value="2"/>
</dbReference>
<dbReference type="AlphaFoldDB" id="A0A2T3YR12"/>
<evidence type="ECO:0000256" key="5">
    <source>
        <dbReference type="ARBA" id="ARBA00023242"/>
    </source>
</evidence>
<dbReference type="EMBL" id="KZ679284">
    <property type="protein sequence ID" value="PTB35013.1"/>
    <property type="molecule type" value="Genomic_DNA"/>
</dbReference>
<dbReference type="Pfam" id="PF00172">
    <property type="entry name" value="Zn_clus"/>
    <property type="match status" value="2"/>
</dbReference>
<gene>
    <name evidence="8" type="ORF">M441DRAFT_52506</name>
</gene>
<feature type="compositionally biased region" description="Polar residues" evidence="6">
    <location>
        <begin position="135"/>
        <end position="164"/>
    </location>
</feature>
<dbReference type="SMART" id="SM00066">
    <property type="entry name" value="GAL4"/>
    <property type="match status" value="2"/>
</dbReference>
<sequence>MTGSNNRSPSSRTSFIRSCQQCRARKVRCDRAGITCSPCQRLGLACSFGGAGQTYVTTSALGKQHSGAFPPAELTQAGTARRRTLIACEACRVGKARCTGGVPCDRCTKRRVECIRRHRGGDGGNSQHPEERVQTDLQTKLTPSGSPSTSALSHPSLTTAIGTDSPQVLSPEGLYRITERQYIQAYFAGAKPLACIFLHRPSTLAEWNQGKLDPTLTKALCASGRSIEAGPSDALVRSWMCEARDAVISSLNRVSIQQLQTLVLVIQHFIQAGDTVEAWNLLPLAARLSFTLQLNYERPDLDPLPRECRRRLIWSVYLLDRLFSGGLDELATCPAEYLHIRLPCDERSFERGLDSQADFLNGINQHGDMDAVAYLVRLYSTRERILRYTKSVRRERVSPIESASKLSALQSELDEFKASLPVYLRLEQDKLPLVAQSSDAHSFLIIHTIWLQCHCDLYRFFIPGIRESVCKAAAEATPQDYITFCQRECLSKAVQLCDFWASMSRQQPVGLAEDLLLGVSIYQVAQILHHLHHLLPPQGPHTVDDLKRSLRVALTMDATPRSRSSKVGKSLAAAEIIIDTLDQVRNGTRGSSPGDVHFLPSQGSLIPSGLDSSGLPRDAPVESIEQARSTFATHAERVLSVTATGPDNRIPQISSQPPAEAQAFGFDEGYIQWDPFDMELNDYYNVAANTIAFAPPPLP</sequence>
<dbReference type="PANTHER" id="PTHR47338:SF7">
    <property type="entry name" value="ZN(II)2CYS6 TRANSCRIPTION FACTOR (EUROFUNG)"/>
    <property type="match status" value="1"/>
</dbReference>
<evidence type="ECO:0000259" key="7">
    <source>
        <dbReference type="PROSITE" id="PS50048"/>
    </source>
</evidence>
<evidence type="ECO:0000313" key="9">
    <source>
        <dbReference type="Proteomes" id="UP000240493"/>
    </source>
</evidence>
<dbReference type="GO" id="GO:0003677">
    <property type="term" value="F:DNA binding"/>
    <property type="evidence" value="ECO:0007669"/>
    <property type="project" value="InterPro"/>
</dbReference>
<organism evidence="8 9">
    <name type="scientific">Trichoderma asperellum (strain ATCC 204424 / CBS 433.97 / NBRC 101777)</name>
    <dbReference type="NCBI Taxonomy" id="1042311"/>
    <lineage>
        <taxon>Eukaryota</taxon>
        <taxon>Fungi</taxon>
        <taxon>Dikarya</taxon>
        <taxon>Ascomycota</taxon>
        <taxon>Pezizomycotina</taxon>
        <taxon>Sordariomycetes</taxon>
        <taxon>Hypocreomycetidae</taxon>
        <taxon>Hypocreales</taxon>
        <taxon>Hypocreaceae</taxon>
        <taxon>Trichoderma</taxon>
    </lineage>
</organism>
<keyword evidence="3" id="KW-0805">Transcription regulation</keyword>
<dbReference type="Pfam" id="PF04082">
    <property type="entry name" value="Fungal_trans"/>
    <property type="match status" value="1"/>
</dbReference>
<dbReference type="GO" id="GO:0005634">
    <property type="term" value="C:nucleus"/>
    <property type="evidence" value="ECO:0007669"/>
    <property type="project" value="UniProtKB-SubCell"/>
</dbReference>
<dbReference type="InterPro" id="IPR036864">
    <property type="entry name" value="Zn2-C6_fun-type_DNA-bd_sf"/>
</dbReference>
<feature type="region of interest" description="Disordered" evidence="6">
    <location>
        <begin position="118"/>
        <end position="164"/>
    </location>
</feature>
<dbReference type="Gene3D" id="4.10.240.10">
    <property type="entry name" value="Zn(2)-C6 fungal-type DNA-binding domain"/>
    <property type="match status" value="2"/>
</dbReference>
<feature type="domain" description="Zn(2)-C6 fungal-type" evidence="7">
    <location>
        <begin position="87"/>
        <end position="116"/>
    </location>
</feature>
<dbReference type="GO" id="GO:0006351">
    <property type="term" value="P:DNA-templated transcription"/>
    <property type="evidence" value="ECO:0007669"/>
    <property type="project" value="InterPro"/>
</dbReference>
<evidence type="ECO:0000256" key="1">
    <source>
        <dbReference type="ARBA" id="ARBA00004123"/>
    </source>
</evidence>
<comment type="subcellular location">
    <subcellularLocation>
        <location evidence="1">Nucleus</location>
    </subcellularLocation>
</comment>
<dbReference type="PROSITE" id="PS50048">
    <property type="entry name" value="ZN2_CY6_FUNGAL_2"/>
    <property type="match status" value="2"/>
</dbReference>
<accession>A0A2T3YR12</accession>
<evidence type="ECO:0000313" key="8">
    <source>
        <dbReference type="EMBL" id="PTB35013.1"/>
    </source>
</evidence>
<dbReference type="PROSITE" id="PS00463">
    <property type="entry name" value="ZN2_CY6_FUNGAL_1"/>
    <property type="match status" value="2"/>
</dbReference>
<dbReference type="CDD" id="cd12148">
    <property type="entry name" value="fungal_TF_MHR"/>
    <property type="match status" value="1"/>
</dbReference>
<dbReference type="CDD" id="cd00067">
    <property type="entry name" value="GAL4"/>
    <property type="match status" value="2"/>
</dbReference>
<dbReference type="Proteomes" id="UP000240493">
    <property type="component" value="Unassembled WGS sequence"/>
</dbReference>
<keyword evidence="5" id="KW-0539">Nucleus</keyword>
<dbReference type="SMART" id="SM00906">
    <property type="entry name" value="Fungal_trans"/>
    <property type="match status" value="1"/>
</dbReference>
<proteinExistence type="predicted"/>
<dbReference type="PANTHER" id="PTHR47338">
    <property type="entry name" value="ZN(II)2CYS6 TRANSCRIPTION FACTOR (EUROFUNG)-RELATED"/>
    <property type="match status" value="1"/>
</dbReference>
<name>A0A2T3YR12_TRIA4</name>
<reference evidence="8 9" key="1">
    <citation type="submission" date="2016-07" db="EMBL/GenBank/DDBJ databases">
        <title>Multiple horizontal gene transfer events from other fungi enriched the ability of initially mycotrophic Trichoderma (Ascomycota) to feed on dead plant biomass.</title>
        <authorList>
            <consortium name="DOE Joint Genome Institute"/>
            <person name="Aerts A."/>
            <person name="Atanasova L."/>
            <person name="Chenthamara K."/>
            <person name="Zhang J."/>
            <person name="Grujic M."/>
            <person name="Henrissat B."/>
            <person name="Kuo A."/>
            <person name="Salamov A."/>
            <person name="Lipzen A."/>
            <person name="Labutti K."/>
            <person name="Barry K."/>
            <person name="Miao Y."/>
            <person name="Rahimi M.J."/>
            <person name="Shen Q."/>
            <person name="Grigoriev I.V."/>
            <person name="Kubicek C.P."/>
            <person name="Druzhinina I.S."/>
        </authorList>
    </citation>
    <scope>NUCLEOTIDE SEQUENCE [LARGE SCALE GENOMIC DNA]</scope>
    <source>
        <strain evidence="8 9">CBS 433.97</strain>
    </source>
</reference>
<dbReference type="OrthoDB" id="4685598at2759"/>
<keyword evidence="4" id="KW-0804">Transcription</keyword>
<dbReference type="InterPro" id="IPR050815">
    <property type="entry name" value="TF_fung"/>
</dbReference>
<keyword evidence="2" id="KW-0479">Metal-binding</keyword>
<evidence type="ECO:0000256" key="4">
    <source>
        <dbReference type="ARBA" id="ARBA00023163"/>
    </source>
</evidence>
<protein>
    <recommendedName>
        <fullName evidence="7">Zn(2)-C6 fungal-type domain-containing protein</fullName>
    </recommendedName>
</protein>
<evidence type="ECO:0000256" key="6">
    <source>
        <dbReference type="SAM" id="MobiDB-lite"/>
    </source>
</evidence>
<dbReference type="InterPro" id="IPR001138">
    <property type="entry name" value="Zn2Cys6_DnaBD"/>
</dbReference>
<evidence type="ECO:0000256" key="2">
    <source>
        <dbReference type="ARBA" id="ARBA00022723"/>
    </source>
</evidence>